<keyword evidence="2" id="KW-0808">Transferase</keyword>
<evidence type="ECO:0000313" key="2">
    <source>
        <dbReference type="EMBL" id="SHJ39577.1"/>
    </source>
</evidence>
<dbReference type="InterPro" id="IPR029063">
    <property type="entry name" value="SAM-dependent_MTases_sf"/>
</dbReference>
<dbReference type="EMBL" id="FQZB01000008">
    <property type="protein sequence ID" value="SHJ39577.1"/>
    <property type="molecule type" value="Genomic_DNA"/>
</dbReference>
<feature type="domain" description="Methyltransferase FkbM" evidence="1">
    <location>
        <begin position="198"/>
        <end position="328"/>
    </location>
</feature>
<dbReference type="PANTHER" id="PTHR34203:SF15">
    <property type="entry name" value="SLL1173 PROTEIN"/>
    <property type="match status" value="1"/>
</dbReference>
<evidence type="ECO:0000259" key="1">
    <source>
        <dbReference type="Pfam" id="PF05050"/>
    </source>
</evidence>
<sequence length="366" mass="42337">MNYINKIEEAIKYAIDTNYEIYNRQIKVRTRFSEAKNICIFGTGEFFDDCFGHPGFDFQYVCDNDESKWGKTFKGKLCISPNELMKIEDVVVLIMVGNYPPISKQLDELGIENYSCDEIFLNVFDKHYDKQWFINQKDQIIQVLDIFEDEYSKEVYVEALCNRIAPHIAFKIFNEIKIPGEYYNSGVFSLTDKEYLVDAGAFDGDSSESFIKAVNMKFGKIYAFELEQDNFKLLKNKMEIYPKEKIELYNLGVYNTDKVLTFDGGKEGSHIIDGGNKTAKVVRLDSVLKGKKVTFIKMDVEGSELAALEGAIGIIKEQKPKLSISAYHYLSDLWTIPLYIKKINSEYKIFMRHHAPTVWDTDCYAY</sequence>
<dbReference type="Gene3D" id="3.40.50.150">
    <property type="entry name" value="Vaccinia Virus protein VP39"/>
    <property type="match status" value="1"/>
</dbReference>
<keyword evidence="2" id="KW-0489">Methyltransferase</keyword>
<dbReference type="GO" id="GO:0008168">
    <property type="term" value="F:methyltransferase activity"/>
    <property type="evidence" value="ECO:0007669"/>
    <property type="project" value="UniProtKB-KW"/>
</dbReference>
<keyword evidence="3" id="KW-1185">Reference proteome</keyword>
<reference evidence="2 3" key="1">
    <citation type="submission" date="2016-11" db="EMBL/GenBank/DDBJ databases">
        <authorList>
            <person name="Jaros S."/>
            <person name="Januszkiewicz K."/>
            <person name="Wedrychowicz H."/>
        </authorList>
    </citation>
    <scope>NUCLEOTIDE SEQUENCE [LARGE SCALE GENOMIC DNA]</scope>
    <source>
        <strain evidence="2 3">DSM 21758</strain>
    </source>
</reference>
<accession>A0A1M6IYX6</accession>
<evidence type="ECO:0000313" key="3">
    <source>
        <dbReference type="Proteomes" id="UP000184310"/>
    </source>
</evidence>
<name>A0A1M6IYX6_9CLOT</name>
<organism evidence="2 3">
    <name type="scientific">Clostridium cavendishii DSM 21758</name>
    <dbReference type="NCBI Taxonomy" id="1121302"/>
    <lineage>
        <taxon>Bacteria</taxon>
        <taxon>Bacillati</taxon>
        <taxon>Bacillota</taxon>
        <taxon>Clostridia</taxon>
        <taxon>Eubacteriales</taxon>
        <taxon>Clostridiaceae</taxon>
        <taxon>Clostridium</taxon>
    </lineage>
</organism>
<dbReference type="InterPro" id="IPR052514">
    <property type="entry name" value="SAM-dependent_MTase"/>
</dbReference>
<dbReference type="GO" id="GO:0032259">
    <property type="term" value="P:methylation"/>
    <property type="evidence" value="ECO:0007669"/>
    <property type="project" value="UniProtKB-KW"/>
</dbReference>
<dbReference type="InterPro" id="IPR006342">
    <property type="entry name" value="FkbM_mtfrase"/>
</dbReference>
<protein>
    <submittedName>
        <fullName evidence="2">Methyltransferase, FkbM family</fullName>
    </submittedName>
</protein>
<dbReference type="NCBIfam" id="TIGR01444">
    <property type="entry name" value="fkbM_fam"/>
    <property type="match status" value="1"/>
</dbReference>
<dbReference type="SUPFAM" id="SSF53335">
    <property type="entry name" value="S-adenosyl-L-methionine-dependent methyltransferases"/>
    <property type="match status" value="1"/>
</dbReference>
<dbReference type="STRING" id="1121302.SAMN02745163_01859"/>
<dbReference type="Pfam" id="PF05050">
    <property type="entry name" value="Methyltransf_21"/>
    <property type="match status" value="1"/>
</dbReference>
<dbReference type="PANTHER" id="PTHR34203">
    <property type="entry name" value="METHYLTRANSFERASE, FKBM FAMILY PROTEIN"/>
    <property type="match status" value="1"/>
</dbReference>
<proteinExistence type="predicted"/>
<dbReference type="Proteomes" id="UP000184310">
    <property type="component" value="Unassembled WGS sequence"/>
</dbReference>
<dbReference type="Gene3D" id="3.40.50.720">
    <property type="entry name" value="NAD(P)-binding Rossmann-like Domain"/>
    <property type="match status" value="1"/>
</dbReference>
<gene>
    <name evidence="2" type="ORF">SAMN02745163_01859</name>
</gene>
<dbReference type="AlphaFoldDB" id="A0A1M6IYX6"/>
<dbReference type="OrthoDB" id="5329963at2"/>
<dbReference type="RefSeq" id="WP_072986399.1">
    <property type="nucleotide sequence ID" value="NZ_FQZB01000008.1"/>
</dbReference>